<gene>
    <name evidence="1" type="ORF">XAC3562_480004</name>
</gene>
<name>A0A0U5FG99_XANCI</name>
<dbReference type="AlphaFoldDB" id="A0A0U5FG99"/>
<reference evidence="1 2" key="1">
    <citation type="submission" date="2014-09" db="EMBL/GenBank/DDBJ databases">
        <authorList>
            <person name="Regsiter A."/>
        </authorList>
    </citation>
    <scope>NUCLEOTIDE SEQUENCE [LARGE SCALE GENOMIC DNA]</scope>
</reference>
<dbReference type="EMBL" id="CCXZ01000142">
    <property type="protein sequence ID" value="CEG16894.1"/>
    <property type="molecule type" value="Genomic_DNA"/>
</dbReference>
<sequence length="79" mass="8726">MNELLGVVLCTNNPRNLTERQAKLLTVALKDLLDTFAVSVSDEVNLILAQSTCGYVHSEINFSAEILLEDRCDLLDCSI</sequence>
<organism evidence="1 2">
    <name type="scientific">Xanthomonas citri pv. citri</name>
    <dbReference type="NCBI Taxonomy" id="611301"/>
    <lineage>
        <taxon>Bacteria</taxon>
        <taxon>Pseudomonadati</taxon>
        <taxon>Pseudomonadota</taxon>
        <taxon>Gammaproteobacteria</taxon>
        <taxon>Lysobacterales</taxon>
        <taxon>Lysobacteraceae</taxon>
        <taxon>Xanthomonas</taxon>
    </lineage>
</organism>
<accession>A0A0U5FG99</accession>
<comment type="caution">
    <text evidence="1">The sequence shown here is derived from an EMBL/GenBank/DDBJ whole genome shotgun (WGS) entry which is preliminary data.</text>
</comment>
<proteinExistence type="predicted"/>
<evidence type="ECO:0000313" key="1">
    <source>
        <dbReference type="EMBL" id="CEG16894.1"/>
    </source>
</evidence>
<evidence type="ECO:0000313" key="2">
    <source>
        <dbReference type="Proteomes" id="UP000052230"/>
    </source>
</evidence>
<keyword evidence="2" id="KW-1185">Reference proteome</keyword>
<dbReference type="Proteomes" id="UP000052230">
    <property type="component" value="Unassembled WGS sequence"/>
</dbReference>
<protein>
    <submittedName>
        <fullName evidence="1">Uncharacterized protein</fullName>
    </submittedName>
</protein>